<protein>
    <submittedName>
        <fullName evidence="1">Uncharacterized protein</fullName>
    </submittedName>
</protein>
<dbReference type="Proteomes" id="UP001354989">
    <property type="component" value="Plasmid pPP1"/>
</dbReference>
<evidence type="ECO:0000313" key="2">
    <source>
        <dbReference type="Proteomes" id="UP001354989"/>
    </source>
</evidence>
<name>A0ABM7VJG7_9BACT</name>
<proteinExistence type="predicted"/>
<keyword evidence="1" id="KW-0614">Plasmid</keyword>
<sequence length="67" mass="7482">MVFIFKGCLSDILQRPSIVKTTAKRGKKVRVHLSNPLDLSLFKIYDSLLQKNVKRLGGLLITRKAGG</sequence>
<reference evidence="1 2" key="1">
    <citation type="submission" date="2021-12" db="EMBL/GenBank/DDBJ databases">
        <title>Genome sequencing of bacteria with rrn-lacking chromosome and rrn-plasmid.</title>
        <authorList>
            <person name="Anda M."/>
            <person name="Iwasaki W."/>
        </authorList>
    </citation>
    <scope>NUCLEOTIDE SEQUENCE [LARGE SCALE GENOMIC DNA]</scope>
    <source>
        <strain evidence="1 2">NBRC 101262</strain>
        <plasmid evidence="1 2">pPP1</plasmid>
    </source>
</reference>
<evidence type="ECO:0000313" key="1">
    <source>
        <dbReference type="EMBL" id="BDD01125.1"/>
    </source>
</evidence>
<organism evidence="1 2">
    <name type="scientific">Persicobacter psychrovividus</name>
    <dbReference type="NCBI Taxonomy" id="387638"/>
    <lineage>
        <taxon>Bacteria</taxon>
        <taxon>Pseudomonadati</taxon>
        <taxon>Bacteroidota</taxon>
        <taxon>Cytophagia</taxon>
        <taxon>Cytophagales</taxon>
        <taxon>Persicobacteraceae</taxon>
        <taxon>Persicobacter</taxon>
    </lineage>
</organism>
<keyword evidence="2" id="KW-1185">Reference proteome</keyword>
<dbReference type="EMBL" id="AP025293">
    <property type="protein sequence ID" value="BDD01125.1"/>
    <property type="molecule type" value="Genomic_DNA"/>
</dbReference>
<gene>
    <name evidence="1" type="ORF">PEPS_34050</name>
</gene>
<accession>A0ABM7VJG7</accession>
<geneLocation type="plasmid" evidence="1 2">
    <name>pPP1</name>
</geneLocation>